<organism evidence="5 6">
    <name type="scientific">Magallana gigas</name>
    <name type="common">Pacific oyster</name>
    <name type="synonym">Crassostrea gigas</name>
    <dbReference type="NCBI Taxonomy" id="29159"/>
    <lineage>
        <taxon>Eukaryota</taxon>
        <taxon>Metazoa</taxon>
        <taxon>Spiralia</taxon>
        <taxon>Lophotrochozoa</taxon>
        <taxon>Mollusca</taxon>
        <taxon>Bivalvia</taxon>
        <taxon>Autobranchia</taxon>
        <taxon>Pteriomorphia</taxon>
        <taxon>Ostreida</taxon>
        <taxon>Ostreoidea</taxon>
        <taxon>Ostreidae</taxon>
        <taxon>Magallana</taxon>
    </lineage>
</organism>
<dbReference type="PANTHER" id="PTHR10824">
    <property type="entry name" value="ACYL-COENZYME A THIOESTERASE-RELATED"/>
    <property type="match status" value="1"/>
</dbReference>
<protein>
    <submittedName>
        <fullName evidence="5">Uncharacterized protein</fullName>
    </submittedName>
</protein>
<dbReference type="OrthoDB" id="6347013at2759"/>
<dbReference type="FunFam" id="3.40.50.1820:FF:000024">
    <property type="entry name" value="acyl-coenzyme A thioesterase 4"/>
    <property type="match status" value="1"/>
</dbReference>
<sequence>MTAVRIGADPIEALMDEKVLITVDGLSPNEPVTIKASLEEDNKKFSSYGCFTSTRRGRVDLGTQPSLQGTYTGVDSMGLLWSMDQEPCHEWHIRFQKRDVTTPVVVNIKVFKGHITWDNLFDPHLKPLAESQIYRRYMAKSVRREKVRHGNIRGVLFTPPGPGPFPGVIDMYGGGGGLFEHRAALLASRGLCVLALAFFHYEDLTTVYTDITADYFIEASKWFSGLPRVLSTGIGVIALSKGGEYALEMTRHSSTVKAVVLINAVSFYSDVPLKFSKGDIPCTEFHFDGIVPTINGLDFRKAHQPSDDFFIKAWESNASVLCIVGEDDHCLNPQLTDQFLKLVPKEHKHRFYVIKYPGAGHLIEPPFAPHCVASFHKLMGCIYDWGGETKHHSYAQEDSWRRILQFFTTHLVFNNFVQEKCKL</sequence>
<dbReference type="InterPro" id="IPR006862">
    <property type="entry name" value="Thio_Ohase/aa_AcTrfase"/>
</dbReference>
<dbReference type="GO" id="GO:0047617">
    <property type="term" value="F:fatty acyl-CoA hydrolase activity"/>
    <property type="evidence" value="ECO:0007669"/>
    <property type="project" value="TreeGrafter"/>
</dbReference>
<dbReference type="InterPro" id="IPR029058">
    <property type="entry name" value="AB_hydrolase_fold"/>
</dbReference>
<accession>A0A8W8IAL5</accession>
<dbReference type="EnsemblMetazoa" id="G13328.2">
    <property type="protein sequence ID" value="G13328.2:cds"/>
    <property type="gene ID" value="G13328"/>
</dbReference>
<dbReference type="InterPro" id="IPR014940">
    <property type="entry name" value="BAAT_C"/>
</dbReference>
<dbReference type="SUPFAM" id="SSF53474">
    <property type="entry name" value="alpha/beta-Hydrolases"/>
    <property type="match status" value="1"/>
</dbReference>
<keyword evidence="6" id="KW-1185">Reference proteome</keyword>
<dbReference type="GO" id="GO:0006631">
    <property type="term" value="P:fatty acid metabolic process"/>
    <property type="evidence" value="ECO:0007669"/>
    <property type="project" value="TreeGrafter"/>
</dbReference>
<dbReference type="Pfam" id="PF04775">
    <property type="entry name" value="Bile_Hydr_Trans"/>
    <property type="match status" value="1"/>
</dbReference>
<evidence type="ECO:0000256" key="1">
    <source>
        <dbReference type="ARBA" id="ARBA00006538"/>
    </source>
</evidence>
<dbReference type="PANTHER" id="PTHR10824:SF4">
    <property type="entry name" value="ACYL-COENZYME A THIOESTERASE 1-LIKE"/>
    <property type="match status" value="1"/>
</dbReference>
<evidence type="ECO:0000256" key="2">
    <source>
        <dbReference type="PIRSR" id="PIRSR016521-1"/>
    </source>
</evidence>
<dbReference type="InterPro" id="IPR042490">
    <property type="entry name" value="Thio_Ohase/BAAT_N"/>
</dbReference>
<evidence type="ECO:0000259" key="4">
    <source>
        <dbReference type="Pfam" id="PF08840"/>
    </source>
</evidence>
<reference evidence="5" key="1">
    <citation type="submission" date="2022-08" db="UniProtKB">
        <authorList>
            <consortium name="EnsemblMetazoa"/>
        </authorList>
    </citation>
    <scope>IDENTIFICATION</scope>
    <source>
        <strain evidence="5">05x7-T-G4-1.051#20</strain>
    </source>
</reference>
<dbReference type="Pfam" id="PF08840">
    <property type="entry name" value="BAAT_C"/>
    <property type="match status" value="1"/>
</dbReference>
<name>A0A8W8IAL5_MAGGI</name>
<dbReference type="GO" id="GO:0006637">
    <property type="term" value="P:acyl-CoA metabolic process"/>
    <property type="evidence" value="ECO:0007669"/>
    <property type="project" value="InterPro"/>
</dbReference>
<feature type="active site" description="Charge relay system" evidence="2">
    <location>
        <position position="240"/>
    </location>
</feature>
<proteinExistence type="inferred from homology"/>
<dbReference type="Gene3D" id="2.60.40.2240">
    <property type="entry name" value="Acyl-CoA thioester hydrolase/BAAT N-terminal domain"/>
    <property type="match status" value="1"/>
</dbReference>
<feature type="active site" description="Charge relay system" evidence="2">
    <location>
        <position position="361"/>
    </location>
</feature>
<evidence type="ECO:0000259" key="3">
    <source>
        <dbReference type="Pfam" id="PF04775"/>
    </source>
</evidence>
<comment type="similarity">
    <text evidence="1">Belongs to the C/M/P thioester hydrolase family.</text>
</comment>
<dbReference type="OMA" id="MARINCY"/>
<feature type="active site" description="Charge relay system" evidence="2">
    <location>
        <position position="328"/>
    </location>
</feature>
<dbReference type="Gene3D" id="3.40.50.1820">
    <property type="entry name" value="alpha/beta hydrolase"/>
    <property type="match status" value="1"/>
</dbReference>
<dbReference type="InterPro" id="IPR016662">
    <property type="entry name" value="Acyl-CoA_thioEstase_long-chain"/>
</dbReference>
<dbReference type="Proteomes" id="UP000005408">
    <property type="component" value="Unassembled WGS sequence"/>
</dbReference>
<dbReference type="PIRSF" id="PIRSF016521">
    <property type="entry name" value="Acyl-CoA_hydro"/>
    <property type="match status" value="1"/>
</dbReference>
<evidence type="ECO:0000313" key="5">
    <source>
        <dbReference type="EnsemblMetazoa" id="G13328.2:cds"/>
    </source>
</evidence>
<feature type="domain" description="BAAT/Acyl-CoA thioester hydrolase C-terminal" evidence="4">
    <location>
        <begin position="214"/>
        <end position="411"/>
    </location>
</feature>
<feature type="domain" description="Acyl-CoA thioester hydrolase/bile acid-CoA amino acid N-acetyltransferase" evidence="3">
    <location>
        <begin position="16"/>
        <end position="149"/>
    </location>
</feature>
<dbReference type="AlphaFoldDB" id="A0A8W8IAL5"/>
<evidence type="ECO:0000313" key="6">
    <source>
        <dbReference type="Proteomes" id="UP000005408"/>
    </source>
</evidence>